<proteinExistence type="inferred from homology"/>
<keyword evidence="6 11" id="KW-0798">TonB box</keyword>
<organism evidence="14 15">
    <name type="scientific">Eiseniibacteriota bacterium</name>
    <dbReference type="NCBI Taxonomy" id="2212470"/>
    <lineage>
        <taxon>Bacteria</taxon>
        <taxon>Candidatus Eiseniibacteriota</taxon>
    </lineage>
</organism>
<dbReference type="PROSITE" id="PS52016">
    <property type="entry name" value="TONB_DEPENDENT_REC_3"/>
    <property type="match status" value="1"/>
</dbReference>
<evidence type="ECO:0000313" key="15">
    <source>
        <dbReference type="Proteomes" id="UP001594288"/>
    </source>
</evidence>
<evidence type="ECO:0000256" key="5">
    <source>
        <dbReference type="ARBA" id="ARBA00022729"/>
    </source>
</evidence>
<keyword evidence="3 10" id="KW-1134">Transmembrane beta strand</keyword>
<evidence type="ECO:0000259" key="13">
    <source>
        <dbReference type="Pfam" id="PF07715"/>
    </source>
</evidence>
<comment type="caution">
    <text evidence="14">The sequence shown here is derived from an EMBL/GenBank/DDBJ whole genome shotgun (WGS) entry which is preliminary data.</text>
</comment>
<evidence type="ECO:0000256" key="3">
    <source>
        <dbReference type="ARBA" id="ARBA00022452"/>
    </source>
</evidence>
<comment type="subcellular location">
    <subcellularLocation>
        <location evidence="1 10">Cell outer membrane</location>
        <topology evidence="1 10">Multi-pass membrane protein</topology>
    </subcellularLocation>
</comment>
<dbReference type="EMBL" id="JBHPEI010000128">
    <property type="protein sequence ID" value="MFC1800352.1"/>
    <property type="molecule type" value="Genomic_DNA"/>
</dbReference>
<evidence type="ECO:0000256" key="6">
    <source>
        <dbReference type="ARBA" id="ARBA00023077"/>
    </source>
</evidence>
<dbReference type="PANTHER" id="PTHR30069">
    <property type="entry name" value="TONB-DEPENDENT OUTER MEMBRANE RECEPTOR"/>
    <property type="match status" value="1"/>
</dbReference>
<dbReference type="Gene3D" id="2.170.130.10">
    <property type="entry name" value="TonB-dependent receptor, plug domain"/>
    <property type="match status" value="1"/>
</dbReference>
<reference evidence="14 15" key="1">
    <citation type="submission" date="2024-09" db="EMBL/GenBank/DDBJ databases">
        <authorList>
            <person name="D'Angelo T."/>
        </authorList>
    </citation>
    <scope>NUCLEOTIDE SEQUENCE [LARGE SCALE GENOMIC DNA]</scope>
    <source>
        <strain evidence="14">SAG AM-311-F02</strain>
    </source>
</reference>
<evidence type="ECO:0000256" key="4">
    <source>
        <dbReference type="ARBA" id="ARBA00022692"/>
    </source>
</evidence>
<sequence>MGGRRMRDSMLRGVTVLIVALAVTIPFGVAEGKEPIAVRIDTVEVVDTPIISGEDITLYGGTTTAVGRHQIEELSAQDLPSALRLLPGVTISRYNLLGSYGGGEGGSVYIRGQGSGRPGSEIKVYVDGAPREVGVWSHPVMDMVPTDYASSIEVFKGPQPYNYPGTFGTVDLTTLRRSHAGYETSCNLALGEYGTGGGVFRHGGKIRAFDYYLGISYKESDGHRPHADGKIESQFLRMGLDAAGDVHVGYVLQHTDNWSRDPGRVDGPMPERDRFATETLTHNIRLDHDGGRFDGYAVLYYEDGQIRWEKDHLDGPDTPPGNSNTDWNNYGFRGTEDMTWGDFGLTAGLEIEDEGGQSRNVTLTGAVPFQYEGRFTTVAPALAARYRIGAGKFTLIPSAGLRYYDHSRFASETAPHAGLICHAAGWKLFATYARGVTYPGVYVLGIASSTIDELKAEILDHFEIGASAGFGNRIKLQTSVFRDKADNLLQWTPQGLVNVKRYEVNGLEISSTLDPLLNLSLYGAITVLDPVQEKTPRAPGLSASAGVNYRPISRWRLTVDFEHVGEQYVYNGRSGAGAIVDAEKLPSYFVINGGIGYGFSDHIPGLAELSLEIENLTNESYSFQPGYPMPGRTVLVTARLGSR</sequence>
<protein>
    <submittedName>
        <fullName evidence="14">TonB-dependent receptor</fullName>
    </submittedName>
</protein>
<keyword evidence="5" id="KW-0732">Signal</keyword>
<accession>A0ABV6YQX8</accession>
<evidence type="ECO:0000259" key="12">
    <source>
        <dbReference type="Pfam" id="PF00593"/>
    </source>
</evidence>
<dbReference type="PANTHER" id="PTHR30069:SF29">
    <property type="entry name" value="HEMOGLOBIN AND HEMOGLOBIN-HAPTOGLOBIN-BINDING PROTEIN 1-RELATED"/>
    <property type="match status" value="1"/>
</dbReference>
<evidence type="ECO:0000256" key="9">
    <source>
        <dbReference type="ARBA" id="ARBA00023237"/>
    </source>
</evidence>
<gene>
    <name evidence="14" type="ORF">ACFL2Z_05565</name>
</gene>
<keyword evidence="7 10" id="KW-0472">Membrane</keyword>
<feature type="domain" description="TonB-dependent receptor plug" evidence="13">
    <location>
        <begin position="61"/>
        <end position="164"/>
    </location>
</feature>
<dbReference type="SUPFAM" id="SSF56935">
    <property type="entry name" value="Porins"/>
    <property type="match status" value="1"/>
</dbReference>
<dbReference type="Pfam" id="PF00593">
    <property type="entry name" value="TonB_dep_Rec_b-barrel"/>
    <property type="match status" value="1"/>
</dbReference>
<keyword evidence="4 10" id="KW-0812">Transmembrane</keyword>
<dbReference type="Pfam" id="PF07715">
    <property type="entry name" value="Plug"/>
    <property type="match status" value="1"/>
</dbReference>
<feature type="domain" description="TonB-dependent receptor-like beta-barrel" evidence="12">
    <location>
        <begin position="250"/>
        <end position="616"/>
    </location>
</feature>
<keyword evidence="9 10" id="KW-0998">Cell outer membrane</keyword>
<name>A0ABV6YQX8_UNCEI</name>
<comment type="similarity">
    <text evidence="10 11">Belongs to the TonB-dependent receptor family.</text>
</comment>
<dbReference type="InterPro" id="IPR000531">
    <property type="entry name" value="Beta-barrel_TonB"/>
</dbReference>
<keyword evidence="8 14" id="KW-0675">Receptor</keyword>
<dbReference type="InterPro" id="IPR012910">
    <property type="entry name" value="Plug_dom"/>
</dbReference>
<dbReference type="InterPro" id="IPR039426">
    <property type="entry name" value="TonB-dep_rcpt-like"/>
</dbReference>
<evidence type="ECO:0000256" key="7">
    <source>
        <dbReference type="ARBA" id="ARBA00023136"/>
    </source>
</evidence>
<dbReference type="Proteomes" id="UP001594288">
    <property type="component" value="Unassembled WGS sequence"/>
</dbReference>
<dbReference type="Gene3D" id="2.40.170.20">
    <property type="entry name" value="TonB-dependent receptor, beta-barrel domain"/>
    <property type="match status" value="1"/>
</dbReference>
<dbReference type="InterPro" id="IPR037066">
    <property type="entry name" value="Plug_dom_sf"/>
</dbReference>
<evidence type="ECO:0000313" key="14">
    <source>
        <dbReference type="EMBL" id="MFC1800352.1"/>
    </source>
</evidence>
<keyword evidence="15" id="KW-1185">Reference proteome</keyword>
<evidence type="ECO:0000256" key="2">
    <source>
        <dbReference type="ARBA" id="ARBA00022448"/>
    </source>
</evidence>
<evidence type="ECO:0000256" key="8">
    <source>
        <dbReference type="ARBA" id="ARBA00023170"/>
    </source>
</evidence>
<dbReference type="InterPro" id="IPR036942">
    <property type="entry name" value="Beta-barrel_TonB_sf"/>
</dbReference>
<evidence type="ECO:0000256" key="10">
    <source>
        <dbReference type="PROSITE-ProRule" id="PRU01360"/>
    </source>
</evidence>
<evidence type="ECO:0000256" key="11">
    <source>
        <dbReference type="RuleBase" id="RU003357"/>
    </source>
</evidence>
<evidence type="ECO:0000256" key="1">
    <source>
        <dbReference type="ARBA" id="ARBA00004571"/>
    </source>
</evidence>
<keyword evidence="2 10" id="KW-0813">Transport</keyword>